<keyword evidence="1" id="KW-0678">Repressor</keyword>
<sequence length="295" mass="34156">MKQKEISIINQAIKLFAEKGYKTTSVQEIADECGISKGAFYIYFKSKDALLVSILEYYYHKVFTRIDELKTSHLPPKEVYRKQLAVYYENILEHQDFITMQMKEKSMPDNKDIRTIANQFKATSLELHTQNVKHIYGEGIAPYLADICLLIEGLTHVYLELIILYKLPLEISRLTSTIVDRVDDLVQGMIRRNEKPLVTNLTASSLFEWPDMEHKPGHSMIKKIKEKASRLPDRSHHQEIMESLELLENELRHPTPRTAIIKGMIANLKAVDEIKGEAEMLDHLINERKNGSNFI</sequence>
<gene>
    <name evidence="5" type="ORF">AM592_12525</name>
</gene>
<dbReference type="PROSITE" id="PS50977">
    <property type="entry name" value="HTH_TETR_2"/>
    <property type="match status" value="1"/>
</dbReference>
<keyword evidence="2 3" id="KW-0238">DNA-binding</keyword>
<dbReference type="InterPro" id="IPR023772">
    <property type="entry name" value="DNA-bd_HTH_TetR-type_CS"/>
</dbReference>
<protein>
    <recommendedName>
        <fullName evidence="4">HTH tetR-type domain-containing protein</fullName>
    </recommendedName>
</protein>
<dbReference type="STRING" id="1441095.AM592_12525"/>
<dbReference type="GO" id="GO:0003677">
    <property type="term" value="F:DNA binding"/>
    <property type="evidence" value="ECO:0007669"/>
    <property type="project" value="UniProtKB-UniRule"/>
</dbReference>
<accession>A0A0M5JET2</accession>
<dbReference type="Proteomes" id="UP000067625">
    <property type="component" value="Chromosome"/>
</dbReference>
<dbReference type="PANTHER" id="PTHR43479:SF22">
    <property type="entry name" value="TRANSCRIPTIONAL REGULATOR, TETR FAMILY"/>
    <property type="match status" value="1"/>
</dbReference>
<dbReference type="Pfam" id="PF00440">
    <property type="entry name" value="TetR_N"/>
    <property type="match status" value="1"/>
</dbReference>
<reference evidence="5 6" key="2">
    <citation type="journal article" date="2016" name="Int. J. Syst. Evol. Microbiol.">
        <title>Bacillus gobiensis sp. nov., isolated from a soil sample.</title>
        <authorList>
            <person name="Liu B."/>
            <person name="Liu G.H."/>
            <person name="Cetin S."/>
            <person name="Schumann P."/>
            <person name="Pan Z.Z."/>
            <person name="Chen Q.Q."/>
        </authorList>
    </citation>
    <scope>NUCLEOTIDE SEQUENCE [LARGE SCALE GENOMIC DNA]</scope>
    <source>
        <strain evidence="5 6">FJAT-4402</strain>
    </source>
</reference>
<dbReference type="InterPro" id="IPR050624">
    <property type="entry name" value="HTH-type_Tx_Regulator"/>
</dbReference>
<dbReference type="PATRIC" id="fig|1441095.3.peg.2748"/>
<keyword evidence="6" id="KW-1185">Reference proteome</keyword>
<dbReference type="Gene3D" id="1.10.357.10">
    <property type="entry name" value="Tetracycline Repressor, domain 2"/>
    <property type="match status" value="1"/>
</dbReference>
<feature type="domain" description="HTH tetR-type" evidence="4">
    <location>
        <begin position="2"/>
        <end position="62"/>
    </location>
</feature>
<dbReference type="InterPro" id="IPR001647">
    <property type="entry name" value="HTH_TetR"/>
</dbReference>
<dbReference type="AlphaFoldDB" id="A0A0M5JET2"/>
<evidence type="ECO:0000313" key="6">
    <source>
        <dbReference type="Proteomes" id="UP000067625"/>
    </source>
</evidence>
<organism evidence="5 6">
    <name type="scientific">Bacillus gobiensis</name>
    <dbReference type="NCBI Taxonomy" id="1441095"/>
    <lineage>
        <taxon>Bacteria</taxon>
        <taxon>Bacillati</taxon>
        <taxon>Bacillota</taxon>
        <taxon>Bacilli</taxon>
        <taxon>Bacillales</taxon>
        <taxon>Bacillaceae</taxon>
        <taxon>Bacillus</taxon>
    </lineage>
</organism>
<dbReference type="SUPFAM" id="SSF46689">
    <property type="entry name" value="Homeodomain-like"/>
    <property type="match status" value="1"/>
</dbReference>
<evidence type="ECO:0000259" key="4">
    <source>
        <dbReference type="PROSITE" id="PS50977"/>
    </source>
</evidence>
<dbReference type="PROSITE" id="PS01081">
    <property type="entry name" value="HTH_TETR_1"/>
    <property type="match status" value="1"/>
</dbReference>
<evidence type="ECO:0000256" key="1">
    <source>
        <dbReference type="ARBA" id="ARBA00022491"/>
    </source>
</evidence>
<reference evidence="6" key="1">
    <citation type="submission" date="2015-08" db="EMBL/GenBank/DDBJ databases">
        <title>Genome sequencing project for genomic taxonomy and phylogenomics of Bacillus-like bacteria.</title>
        <authorList>
            <person name="Liu B."/>
            <person name="Wang J."/>
            <person name="Zhu Y."/>
            <person name="Liu G."/>
            <person name="Chen Q."/>
            <person name="Chen Z."/>
            <person name="Lan J."/>
            <person name="Che J."/>
            <person name="Ge C."/>
            <person name="Shi H."/>
            <person name="Pan Z."/>
            <person name="Liu X."/>
        </authorList>
    </citation>
    <scope>NUCLEOTIDE SEQUENCE [LARGE SCALE GENOMIC DNA]</scope>
    <source>
        <strain evidence="6">FJAT-4402</strain>
    </source>
</reference>
<feature type="DNA-binding region" description="H-T-H motif" evidence="3">
    <location>
        <begin position="25"/>
        <end position="44"/>
    </location>
</feature>
<dbReference type="OrthoDB" id="9812993at2"/>
<dbReference type="InterPro" id="IPR009057">
    <property type="entry name" value="Homeodomain-like_sf"/>
</dbReference>
<evidence type="ECO:0000256" key="3">
    <source>
        <dbReference type="PROSITE-ProRule" id="PRU00335"/>
    </source>
</evidence>
<dbReference type="EMBL" id="CP012600">
    <property type="protein sequence ID" value="ALC82314.1"/>
    <property type="molecule type" value="Genomic_DNA"/>
</dbReference>
<dbReference type="PRINTS" id="PR00455">
    <property type="entry name" value="HTHTETR"/>
</dbReference>
<dbReference type="PANTHER" id="PTHR43479">
    <property type="entry name" value="ACREF/ENVCD OPERON REPRESSOR-RELATED"/>
    <property type="match status" value="1"/>
</dbReference>
<proteinExistence type="predicted"/>
<evidence type="ECO:0000256" key="2">
    <source>
        <dbReference type="ARBA" id="ARBA00023125"/>
    </source>
</evidence>
<evidence type="ECO:0000313" key="5">
    <source>
        <dbReference type="EMBL" id="ALC82314.1"/>
    </source>
</evidence>
<dbReference type="RefSeq" id="WP_053604099.1">
    <property type="nucleotide sequence ID" value="NZ_CP012600.1"/>
</dbReference>
<name>A0A0M5JET2_9BACI</name>